<dbReference type="Pfam" id="PF21882">
    <property type="entry name" value="Gp53-like_C"/>
    <property type="match status" value="1"/>
</dbReference>
<sequence length="396" mass="40677">MQKIGDITNTANDVGEYTDGNPGAGVEPTLIKARWLNVIQRELAAVVEGAGFVLDPGRDDQVLHAIQILARLVPGAYALDQGTANVYAVDFTPPITALTDGMVVRFKAKTANSGDSTFNPNGLGAKPLMGGAHNNLLGGEIAANGDVWVQWNSSIGGGSWVIIASSGGALQIAPGVALGHAASLLQVQADSSRYALDTGAANVYAVAYTPALITPVDGMTLKFKAKTANSGASTFSPNGTGAKPIVGAAHSPLQGGEIAANGDVWVQYNSSIGTGSWVLIDSTGGAVQVAPATASNHAVSLGQFVTSFGLSGYVKFPNGFIIQWGRVTTTAQLIGATWNFPMIFPNRCAFWGAFTNNSSSQSFYSNVGDPSASNAGCIVSSTFSGSAVNICFAFGY</sequence>
<dbReference type="EMBL" id="JAHSTU010000005">
    <property type="protein sequence ID" value="MBV4522202.1"/>
    <property type="molecule type" value="Genomic_DNA"/>
</dbReference>
<evidence type="ECO:0000256" key="1">
    <source>
        <dbReference type="SAM" id="MobiDB-lite"/>
    </source>
</evidence>
<feature type="region of interest" description="Disordered" evidence="1">
    <location>
        <begin position="1"/>
        <end position="22"/>
    </location>
</feature>
<comment type="caution">
    <text evidence="3">The sequence shown here is derived from an EMBL/GenBank/DDBJ whole genome shotgun (WGS) entry which is preliminary data.</text>
</comment>
<reference evidence="3" key="1">
    <citation type="submission" date="2021-06" db="EMBL/GenBank/DDBJ databases">
        <title>Updating the genus Pseudomonas: Description of 43 new species and partition of the Pseudomonas putida group.</title>
        <authorList>
            <person name="Girard L."/>
            <person name="Lood C."/>
            <person name="Vandamme P."/>
            <person name="Rokni-Zadeh H."/>
            <person name="Van Noort V."/>
            <person name="Hofte M."/>
            <person name="Lavigne R."/>
            <person name="De Mot R."/>
        </authorList>
    </citation>
    <scope>NUCLEOTIDE SEQUENCE</scope>
    <source>
        <strain evidence="3">SWRI74</strain>
    </source>
</reference>
<feature type="domain" description="Putative tail fiber protein gp53-like C-terminal" evidence="2">
    <location>
        <begin position="315"/>
        <end position="396"/>
    </location>
</feature>
<name>A0ABS6QTE9_9PSED</name>
<dbReference type="RefSeq" id="WP_217872440.1">
    <property type="nucleotide sequence ID" value="NZ_JAHSTU010000005.1"/>
</dbReference>
<evidence type="ECO:0000313" key="4">
    <source>
        <dbReference type="Proteomes" id="UP001049200"/>
    </source>
</evidence>
<dbReference type="Proteomes" id="UP001049200">
    <property type="component" value="Unassembled WGS sequence"/>
</dbReference>
<gene>
    <name evidence="3" type="ORF">KVG88_19255</name>
</gene>
<accession>A0ABS6QTE9</accession>
<evidence type="ECO:0000313" key="3">
    <source>
        <dbReference type="EMBL" id="MBV4522202.1"/>
    </source>
</evidence>
<protein>
    <recommendedName>
        <fullName evidence="2">Putative tail fiber protein gp53-like C-terminal domain-containing protein</fullName>
    </recommendedName>
</protein>
<evidence type="ECO:0000259" key="2">
    <source>
        <dbReference type="Pfam" id="PF21882"/>
    </source>
</evidence>
<proteinExistence type="predicted"/>
<organism evidence="3 4">
    <name type="scientific">Pseudomonas azerbaijanoccidentalis</name>
    <dbReference type="NCBI Taxonomy" id="2842347"/>
    <lineage>
        <taxon>Bacteria</taxon>
        <taxon>Pseudomonadati</taxon>
        <taxon>Pseudomonadota</taxon>
        <taxon>Gammaproteobacteria</taxon>
        <taxon>Pseudomonadales</taxon>
        <taxon>Pseudomonadaceae</taxon>
        <taxon>Pseudomonas</taxon>
    </lineage>
</organism>
<keyword evidence="4" id="KW-1185">Reference proteome</keyword>
<dbReference type="InterPro" id="IPR054075">
    <property type="entry name" value="Gp53-like_C"/>
</dbReference>